<dbReference type="AlphaFoldDB" id="A0A3B0WZK9"/>
<organism evidence="1">
    <name type="scientific">hydrothermal vent metagenome</name>
    <dbReference type="NCBI Taxonomy" id="652676"/>
    <lineage>
        <taxon>unclassified sequences</taxon>
        <taxon>metagenomes</taxon>
        <taxon>ecological metagenomes</taxon>
    </lineage>
</organism>
<evidence type="ECO:0000313" key="1">
    <source>
        <dbReference type="EMBL" id="VAW56692.1"/>
    </source>
</evidence>
<evidence type="ECO:0008006" key="2">
    <source>
        <dbReference type="Google" id="ProtNLM"/>
    </source>
</evidence>
<dbReference type="EMBL" id="UOFF01000269">
    <property type="protein sequence ID" value="VAW56692.1"/>
    <property type="molecule type" value="Genomic_DNA"/>
</dbReference>
<sequence length="244" mass="28173">MLDKNTLKKCFLGITFGCFSVSCSDNTNNILDKQLITGESYFSVIYNKSFSERFKLSSQAVVKLDNGLQAVAIEIRRINYEYQCLLHFYVDDTVDIYMPGGGRYFSQKSESEYFFGKSGLNDEDQEWNYKVVDSNMTKMMFVGNSDTKDGWSKGLYYDRVHRTFLPDLNIASTQIFCHLLEKKHSPSKVRIQKSNIKNYLAANDDLVNPKHRENFVLLTIPEKLIENAAPYIDIAVKKVNEWLN</sequence>
<name>A0A3B0WZK9_9ZZZZ</name>
<accession>A0A3B0WZK9</accession>
<reference evidence="1" key="1">
    <citation type="submission" date="2018-06" db="EMBL/GenBank/DDBJ databases">
        <authorList>
            <person name="Zhirakovskaya E."/>
        </authorList>
    </citation>
    <scope>NUCLEOTIDE SEQUENCE</scope>
</reference>
<dbReference type="PROSITE" id="PS51257">
    <property type="entry name" value="PROKAR_LIPOPROTEIN"/>
    <property type="match status" value="1"/>
</dbReference>
<gene>
    <name evidence="1" type="ORF">MNBD_GAMMA07-626</name>
</gene>
<proteinExistence type="predicted"/>
<protein>
    <recommendedName>
        <fullName evidence="2">Lipoprotein</fullName>
    </recommendedName>
</protein>